<keyword evidence="2" id="KW-1185">Reference proteome</keyword>
<dbReference type="SUPFAM" id="SSF50494">
    <property type="entry name" value="Trypsin-like serine proteases"/>
    <property type="match status" value="1"/>
</dbReference>
<dbReference type="GO" id="GO:0004252">
    <property type="term" value="F:serine-type endopeptidase activity"/>
    <property type="evidence" value="ECO:0007669"/>
    <property type="project" value="InterPro"/>
</dbReference>
<dbReference type="EMBL" id="SMSE01000002">
    <property type="protein sequence ID" value="TDG13400.1"/>
    <property type="molecule type" value="Genomic_DNA"/>
</dbReference>
<dbReference type="InterPro" id="IPR009003">
    <property type="entry name" value="Peptidase_S1_PA"/>
</dbReference>
<dbReference type="Gene3D" id="2.40.10.120">
    <property type="match status" value="1"/>
</dbReference>
<organism evidence="1 2">
    <name type="scientific">Seongchinamella unica</name>
    <dbReference type="NCBI Taxonomy" id="2547392"/>
    <lineage>
        <taxon>Bacteria</taxon>
        <taxon>Pseudomonadati</taxon>
        <taxon>Pseudomonadota</taxon>
        <taxon>Gammaproteobacteria</taxon>
        <taxon>Cellvibrionales</taxon>
        <taxon>Halieaceae</taxon>
        <taxon>Seongchinamella</taxon>
    </lineage>
</organism>
<evidence type="ECO:0000313" key="1">
    <source>
        <dbReference type="EMBL" id="TDG13400.1"/>
    </source>
</evidence>
<evidence type="ECO:0000313" key="2">
    <source>
        <dbReference type="Proteomes" id="UP000295554"/>
    </source>
</evidence>
<name>A0A4R5LRF0_9GAMM</name>
<comment type="caution">
    <text evidence="1">The sequence shown here is derived from an EMBL/GenBank/DDBJ whole genome shotgun (WGS) entry which is preliminary data.</text>
</comment>
<gene>
    <name evidence="1" type="ORF">E2F43_07610</name>
</gene>
<dbReference type="OrthoDB" id="7191282at2"/>
<keyword evidence="1" id="KW-0378">Hydrolase</keyword>
<proteinExistence type="predicted"/>
<sequence>MPPVEPILLTTVYISTLKSETLLSSASGFFFRRDERLFLVTNRHVLLDEASDHRPDRILIRVFTDEENLATTAEFSIPLYQDGQAHWLQAQDASGTIDVVAIELEQGALPQSMVYQAFSPDSLVSPETVVEVGTSLMVLGFPLGFSDTLHNLPVVRQAGLASQFGLRFQGIGYFLTDARTHRGISGGPVVLRVPDGIRSQPEFHWRLLGIHSARLDVGSRDLSQDEALGLNTAWYADVLLALTE</sequence>
<dbReference type="Proteomes" id="UP000295554">
    <property type="component" value="Unassembled WGS sequence"/>
</dbReference>
<accession>A0A4R5LRF0</accession>
<dbReference type="PRINTS" id="PR00834">
    <property type="entry name" value="PROTEASES2C"/>
</dbReference>
<reference evidence="1 2" key="1">
    <citation type="submission" date="2019-03" db="EMBL/GenBank/DDBJ databases">
        <title>Seongchinamella monodicae gen. nov., sp. nov., a novel member of the Gammaproteobacteria isolated from a tidal mudflat of beach.</title>
        <authorList>
            <person name="Yang H.G."/>
            <person name="Kang J.W."/>
            <person name="Lee S.D."/>
        </authorList>
    </citation>
    <scope>NUCLEOTIDE SEQUENCE [LARGE SCALE GENOMIC DNA]</scope>
    <source>
        <strain evidence="1 2">GH4-78</strain>
    </source>
</reference>
<protein>
    <submittedName>
        <fullName evidence="1">Serine protease</fullName>
    </submittedName>
</protein>
<dbReference type="RefSeq" id="WP_133211335.1">
    <property type="nucleotide sequence ID" value="NZ_SMSE01000002.1"/>
</dbReference>
<dbReference type="Pfam" id="PF13365">
    <property type="entry name" value="Trypsin_2"/>
    <property type="match status" value="1"/>
</dbReference>
<dbReference type="GO" id="GO:0006508">
    <property type="term" value="P:proteolysis"/>
    <property type="evidence" value="ECO:0007669"/>
    <property type="project" value="UniProtKB-KW"/>
</dbReference>
<dbReference type="InterPro" id="IPR001940">
    <property type="entry name" value="Peptidase_S1C"/>
</dbReference>
<keyword evidence="1" id="KW-0645">Protease</keyword>
<dbReference type="AlphaFoldDB" id="A0A4R5LRF0"/>